<dbReference type="EMBL" id="QKYT01000287">
    <property type="protein sequence ID" value="RIA87891.1"/>
    <property type="molecule type" value="Genomic_DNA"/>
</dbReference>
<dbReference type="OrthoDB" id="2449317at2759"/>
<dbReference type="STRING" id="658196.A0A397SY99"/>
<dbReference type="AlphaFoldDB" id="A0A397SY99"/>
<reference evidence="1 2" key="1">
    <citation type="submission" date="2018-06" db="EMBL/GenBank/DDBJ databases">
        <title>Comparative genomics reveals the genomic features of Rhizophagus irregularis, R. cerebriforme, R. diaphanum and Gigaspora rosea, and their symbiotic lifestyle signature.</title>
        <authorList>
            <person name="Morin E."/>
            <person name="San Clemente H."/>
            <person name="Chen E.C.H."/>
            <person name="De La Providencia I."/>
            <person name="Hainaut M."/>
            <person name="Kuo A."/>
            <person name="Kohler A."/>
            <person name="Murat C."/>
            <person name="Tang N."/>
            <person name="Roy S."/>
            <person name="Loubradou J."/>
            <person name="Henrissat B."/>
            <person name="Grigoriev I.V."/>
            <person name="Corradi N."/>
            <person name="Roux C."/>
            <person name="Martin F.M."/>
        </authorList>
    </citation>
    <scope>NUCLEOTIDE SEQUENCE [LARGE SCALE GENOMIC DNA]</scope>
    <source>
        <strain evidence="1 2">DAOM 227022</strain>
    </source>
</reference>
<evidence type="ECO:0000313" key="2">
    <source>
        <dbReference type="Proteomes" id="UP000265703"/>
    </source>
</evidence>
<sequence length="239" mass="27274">MAPKTFDDNTLQPQQRLIISNMSRTTSRHYQSSSTVLPQIYSRNDSTAARFNLNLNNNHPSRRFIPRRHRFISTSYHNMFNNTPPYDQRTLNFIPSRRSSSRYSFASNGSDTVTTVTNQNPGNISFNENNIINDNIITQNNLASLQQFVTTPSNFSSPSSLSVYSTPFPFNTTSRSYLSSSNNNDVASRFTYSRSTVPSAIVARPSLPPPLSFSTSIEDYSRYDNFHQLPNQNYPDLYY</sequence>
<name>A0A397SY99_9GLOM</name>
<gene>
    <name evidence="1" type="ORF">C1645_263444</name>
</gene>
<organism evidence="1 2">
    <name type="scientific">Glomus cerebriforme</name>
    <dbReference type="NCBI Taxonomy" id="658196"/>
    <lineage>
        <taxon>Eukaryota</taxon>
        <taxon>Fungi</taxon>
        <taxon>Fungi incertae sedis</taxon>
        <taxon>Mucoromycota</taxon>
        <taxon>Glomeromycotina</taxon>
        <taxon>Glomeromycetes</taxon>
        <taxon>Glomerales</taxon>
        <taxon>Glomeraceae</taxon>
        <taxon>Glomus</taxon>
    </lineage>
</organism>
<protein>
    <submittedName>
        <fullName evidence="1">Uncharacterized protein</fullName>
    </submittedName>
</protein>
<comment type="caution">
    <text evidence="1">The sequence shown here is derived from an EMBL/GenBank/DDBJ whole genome shotgun (WGS) entry which is preliminary data.</text>
</comment>
<dbReference type="Proteomes" id="UP000265703">
    <property type="component" value="Unassembled WGS sequence"/>
</dbReference>
<evidence type="ECO:0000313" key="1">
    <source>
        <dbReference type="EMBL" id="RIA87891.1"/>
    </source>
</evidence>
<accession>A0A397SY99</accession>
<proteinExistence type="predicted"/>
<keyword evidence="2" id="KW-1185">Reference proteome</keyword>